<protein>
    <submittedName>
        <fullName evidence="2">Uncharacterized protein</fullName>
    </submittedName>
</protein>
<name>A0AAW6TYE7_9BACT</name>
<accession>A0AAW6TYE7</accession>
<gene>
    <name evidence="2" type="ORF">QJ522_06780</name>
</gene>
<feature type="transmembrane region" description="Helical" evidence="1">
    <location>
        <begin position="32"/>
        <end position="49"/>
    </location>
</feature>
<proteinExistence type="predicted"/>
<sequence length="81" mass="9327">MKVHFSRLDEASGYCGKCLKQVPVGRPGIRHGPHLILTLLTGFWAIFWIRDARRPRPWQCLECGAEVYKIMSDPFAKGEQR</sequence>
<dbReference type="AlphaFoldDB" id="A0AAW6TYE7"/>
<dbReference type="Proteomes" id="UP001431776">
    <property type="component" value="Unassembled WGS sequence"/>
</dbReference>
<keyword evidence="1" id="KW-0472">Membrane</keyword>
<dbReference type="RefSeq" id="WP_349244153.1">
    <property type="nucleotide sequence ID" value="NZ_JASCXX010000006.1"/>
</dbReference>
<evidence type="ECO:0000313" key="3">
    <source>
        <dbReference type="Proteomes" id="UP001431776"/>
    </source>
</evidence>
<keyword evidence="1" id="KW-1133">Transmembrane helix</keyword>
<keyword evidence="1" id="KW-0812">Transmembrane</keyword>
<reference evidence="2" key="1">
    <citation type="submission" date="2023-05" db="EMBL/GenBank/DDBJ databases">
        <title>Anaerotaeda fermentans gen. nov., sp. nov., a novel anaerobic planctomycete of the new family within the order Sedimentisphaerales isolated from Taman Peninsula, Russia.</title>
        <authorList>
            <person name="Khomyakova M.A."/>
            <person name="Merkel A.Y."/>
            <person name="Slobodkin A.I."/>
        </authorList>
    </citation>
    <scope>NUCLEOTIDE SEQUENCE</scope>
    <source>
        <strain evidence="2">M17dextr</strain>
    </source>
</reference>
<dbReference type="EMBL" id="JASCXX010000006">
    <property type="protein sequence ID" value="MDI6448744.1"/>
    <property type="molecule type" value="Genomic_DNA"/>
</dbReference>
<comment type="caution">
    <text evidence="2">The sequence shown here is derived from an EMBL/GenBank/DDBJ whole genome shotgun (WGS) entry which is preliminary data.</text>
</comment>
<organism evidence="2 3">
    <name type="scientific">Anaerobaca lacustris</name>
    <dbReference type="NCBI Taxonomy" id="3044600"/>
    <lineage>
        <taxon>Bacteria</taxon>
        <taxon>Pseudomonadati</taxon>
        <taxon>Planctomycetota</taxon>
        <taxon>Phycisphaerae</taxon>
        <taxon>Sedimentisphaerales</taxon>
        <taxon>Anaerobacaceae</taxon>
        <taxon>Anaerobaca</taxon>
    </lineage>
</organism>
<evidence type="ECO:0000313" key="2">
    <source>
        <dbReference type="EMBL" id="MDI6448744.1"/>
    </source>
</evidence>
<keyword evidence="3" id="KW-1185">Reference proteome</keyword>
<evidence type="ECO:0000256" key="1">
    <source>
        <dbReference type="SAM" id="Phobius"/>
    </source>
</evidence>